<proteinExistence type="predicted"/>
<reference evidence="1 2" key="1">
    <citation type="submission" date="2010-08" db="EMBL/GenBank/DDBJ databases">
        <authorList>
            <person name="Durkin A.S."/>
            <person name="Madupu R."/>
            <person name="Torralba M."/>
            <person name="Gillis M."/>
            <person name="Methe B."/>
            <person name="Sutton G."/>
            <person name="Nelson K.E."/>
        </authorList>
    </citation>
    <scope>NUCLEOTIDE SEQUENCE [LARGE SCALE GENOMIC DNA]</scope>
    <source>
        <strain evidence="1 2">PB189-T1-4</strain>
    </source>
</reference>
<sequence length="38" mass="4167">MLSRKRNTGDQSYKVIQSHIGIDGSAPYVPCALRALYG</sequence>
<dbReference type="EMBL" id="AEDQ01000017">
    <property type="protein sequence ID" value="EFL44194.1"/>
    <property type="molecule type" value="Genomic_DNA"/>
</dbReference>
<comment type="caution">
    <text evidence="1">The sequence shown here is derived from an EMBL/GenBank/DDBJ whole genome shotgun (WGS) entry which is preliminary data.</text>
</comment>
<protein>
    <submittedName>
        <fullName evidence="1">Uncharacterized protein</fullName>
    </submittedName>
</protein>
<evidence type="ECO:0000313" key="1">
    <source>
        <dbReference type="EMBL" id="EFL44194.1"/>
    </source>
</evidence>
<gene>
    <name evidence="1" type="ORF">HMPREF9248_0879</name>
</gene>
<evidence type="ECO:0000313" key="2">
    <source>
        <dbReference type="Proteomes" id="UP000004431"/>
    </source>
</evidence>
<name>A0ABN0B0E6_9ACTN</name>
<dbReference type="Proteomes" id="UP000004431">
    <property type="component" value="Unassembled WGS sequence"/>
</dbReference>
<keyword evidence="2" id="KW-1185">Reference proteome</keyword>
<organism evidence="1 2">
    <name type="scientific">Fannyhessea vaginae PB189-T1-4</name>
    <dbReference type="NCBI Taxonomy" id="866774"/>
    <lineage>
        <taxon>Bacteria</taxon>
        <taxon>Bacillati</taxon>
        <taxon>Actinomycetota</taxon>
        <taxon>Coriobacteriia</taxon>
        <taxon>Coriobacteriales</taxon>
        <taxon>Atopobiaceae</taxon>
        <taxon>Fannyhessea</taxon>
    </lineage>
</organism>
<accession>A0ABN0B0E6</accession>